<feature type="compositionally biased region" description="Polar residues" evidence="3">
    <location>
        <begin position="362"/>
        <end position="371"/>
    </location>
</feature>
<keyword evidence="1" id="KW-0677">Repeat</keyword>
<feature type="compositionally biased region" description="Polar residues" evidence="3">
    <location>
        <begin position="408"/>
        <end position="431"/>
    </location>
</feature>
<dbReference type="Pfam" id="PF23742">
    <property type="entry name" value="VBS_C3G9"/>
    <property type="match status" value="1"/>
</dbReference>
<evidence type="ECO:0000256" key="2">
    <source>
        <dbReference type="SAM" id="Coils"/>
    </source>
</evidence>
<evidence type="ECO:0000256" key="3">
    <source>
        <dbReference type="SAM" id="MobiDB-lite"/>
    </source>
</evidence>
<evidence type="ECO:0000313" key="5">
    <source>
        <dbReference type="EMBL" id="KAL0956247.1"/>
    </source>
</evidence>
<accession>A0ABR3JKK4</accession>
<reference evidence="6" key="1">
    <citation type="submission" date="2024-06" db="EMBL/GenBank/DDBJ databases">
        <title>Multi-omics analyses provide insights into the biosynthesis of the anticancer antibiotic pleurotin in Hohenbuehelia grisea.</title>
        <authorList>
            <person name="Weaver J.A."/>
            <person name="Alberti F."/>
        </authorList>
    </citation>
    <scope>NUCLEOTIDE SEQUENCE [LARGE SCALE GENOMIC DNA]</scope>
    <source>
        <strain evidence="6">T-177</strain>
    </source>
</reference>
<dbReference type="SMART" id="SM00555">
    <property type="entry name" value="GIT"/>
    <property type="match status" value="2"/>
</dbReference>
<feature type="region of interest" description="Disordered" evidence="3">
    <location>
        <begin position="1"/>
        <end position="23"/>
    </location>
</feature>
<feature type="region of interest" description="Disordered" evidence="3">
    <location>
        <begin position="149"/>
        <end position="435"/>
    </location>
</feature>
<feature type="compositionally biased region" description="Basic and acidic residues" evidence="3">
    <location>
        <begin position="323"/>
        <end position="358"/>
    </location>
</feature>
<dbReference type="EMBL" id="JASNQZ010000006">
    <property type="protein sequence ID" value="KAL0956247.1"/>
    <property type="molecule type" value="Genomic_DNA"/>
</dbReference>
<dbReference type="Pfam" id="PF12205">
    <property type="entry name" value="GIT1_C"/>
    <property type="match status" value="1"/>
</dbReference>
<feature type="compositionally biased region" description="Basic and acidic residues" evidence="3">
    <location>
        <begin position="206"/>
        <end position="225"/>
    </location>
</feature>
<feature type="domain" description="GIT Spa2 homology (SHD)" evidence="4">
    <location>
        <begin position="73"/>
        <end position="103"/>
    </location>
</feature>
<feature type="compositionally biased region" description="Basic and acidic residues" evidence="3">
    <location>
        <begin position="398"/>
        <end position="407"/>
    </location>
</feature>
<dbReference type="InterPro" id="IPR013724">
    <property type="entry name" value="GIT_SHD"/>
</dbReference>
<dbReference type="Pfam" id="PF08518">
    <property type="entry name" value="GIT_SHD"/>
    <property type="match status" value="2"/>
</dbReference>
<evidence type="ECO:0000313" key="6">
    <source>
        <dbReference type="Proteomes" id="UP001556367"/>
    </source>
</evidence>
<keyword evidence="6" id="KW-1185">Reference proteome</keyword>
<proteinExistence type="predicted"/>
<dbReference type="InterPro" id="IPR022018">
    <property type="entry name" value="GIT1_C"/>
</dbReference>
<comment type="caution">
    <text evidence="5">The sequence shown here is derived from an EMBL/GenBank/DDBJ whole genome shotgun (WGS) entry which is preliminary data.</text>
</comment>
<sequence>MKRQPSRAPSPTPTAFSGISNYRTESYRPIKDRNVPSLPQIDYRLVSQVHFHELSAYLAAYLARAAPNSRSTARQKLTRLTIQQFHELSTDVYDELVRRKNENEMPFLPVREEFHPKRNQARQKLATLPTSRFEDLSSDVYFELARRYPEFKEDPNGEPSPGSNYDDYPSPDFPTSSARAQPVPSRTSGRTSEDRPSDSGYGGSRRPSEDRRRPSDVEYSGRRSADNNYGSGRRSADTYGPGRTSEDAYSSSSRRKPSQDTTGAKRYDDRDYPARPSVAASVSYPARPSVAASVSGSDSTANAQSSTATSGMIIPNKSTMAEEEIKVPFGRDPRESLEGRDRSRDRSQESGFTDHEPDTASEYLSPTTPQSPAAGLNGLSARLKDVEDDDDIGPANRSADEYMDRYNRSSTTPDRGPSANSRMQAGRSSVNEDYDKMRRDYEYKVATMQSQITTLQRNLDDASEKERKWKESEARVRQLEEELAGVRRRAEEHSAAMRTLQKDLDDLRETRAREKEREVKRTRQDEEELQILRDRCERLEDERANWQGGADAEGVDQLRSDMEGLLTELEDLSRRNDELMSTRDSDLIAIRDLDTQLKEYKRKYEQAKTELRSVKATSQLYLQGPKLDRTDDQLPVTPDGGLLDIHVTAFLSAIDNLLSAGRSNAPTRVLTPMKAVVNAVTAIVDNVRSYEKRPPSERADVDTDALQALRERAEATLSNLTAAAKSHATSSGMSPVSLLDAAASHVSATVTEIGRTIFIRKATKAEQEQFAPSSTFGASATNGFSPALRSVGELRNESSSHQRKASAASVLSRNGSAGASRLADSPSSRSNGGSRRRAPSDHSSSDATNSPPPTFERRYPNSGGVMSDDSGAAEGSEDAWAELKPYLEAQTESIVYAIQSVLSGVRSPTPPPTLNENLTQIITIVSSIVAVCNDNLPPATAQQGNEILRELSEHANKLSEVQSLPDVTKESRQVMAKSSFAIANAMKGLMKL</sequence>
<dbReference type="PANTHER" id="PTHR21601">
    <property type="entry name" value="SPA2 PROTEIN"/>
    <property type="match status" value="1"/>
</dbReference>
<dbReference type="PANTHER" id="PTHR21601:SF0">
    <property type="entry name" value="PROTEIN SPA2-RELATED"/>
    <property type="match status" value="1"/>
</dbReference>
<protein>
    <recommendedName>
        <fullName evidence="4">GIT Spa2 homology (SHD) domain-containing protein</fullName>
    </recommendedName>
</protein>
<evidence type="ECO:0000256" key="1">
    <source>
        <dbReference type="ARBA" id="ARBA00022737"/>
    </source>
</evidence>
<gene>
    <name evidence="5" type="ORF">HGRIS_002401</name>
</gene>
<feature type="compositionally biased region" description="Low complexity" evidence="3">
    <location>
        <begin position="297"/>
        <end position="310"/>
    </location>
</feature>
<feature type="compositionally biased region" description="Basic and acidic residues" evidence="3">
    <location>
        <begin position="263"/>
        <end position="273"/>
    </location>
</feature>
<feature type="coiled-coil region" evidence="2">
    <location>
        <begin position="445"/>
        <end position="617"/>
    </location>
</feature>
<dbReference type="InterPro" id="IPR039892">
    <property type="entry name" value="Spa2/Sph1"/>
</dbReference>
<feature type="compositionally biased region" description="Polar residues" evidence="3">
    <location>
        <begin position="7"/>
        <end position="23"/>
    </location>
</feature>
<feature type="domain" description="GIT Spa2 homology (SHD)" evidence="4">
    <location>
        <begin position="121"/>
        <end position="151"/>
    </location>
</feature>
<organism evidence="5 6">
    <name type="scientific">Hohenbuehelia grisea</name>
    <dbReference type="NCBI Taxonomy" id="104357"/>
    <lineage>
        <taxon>Eukaryota</taxon>
        <taxon>Fungi</taxon>
        <taxon>Dikarya</taxon>
        <taxon>Basidiomycota</taxon>
        <taxon>Agaricomycotina</taxon>
        <taxon>Agaricomycetes</taxon>
        <taxon>Agaricomycetidae</taxon>
        <taxon>Agaricales</taxon>
        <taxon>Pleurotineae</taxon>
        <taxon>Pleurotaceae</taxon>
        <taxon>Hohenbuehelia</taxon>
    </lineage>
</organism>
<keyword evidence="2" id="KW-0175">Coiled coil</keyword>
<feature type="compositionally biased region" description="Polar residues" evidence="3">
    <location>
        <begin position="173"/>
        <end position="190"/>
    </location>
</feature>
<evidence type="ECO:0000259" key="4">
    <source>
        <dbReference type="SMART" id="SM00555"/>
    </source>
</evidence>
<dbReference type="InterPro" id="IPR056439">
    <property type="entry name" value="VBS_C3G9"/>
</dbReference>
<name>A0ABR3JKK4_9AGAR</name>
<dbReference type="Proteomes" id="UP001556367">
    <property type="component" value="Unassembled WGS sequence"/>
</dbReference>
<feature type="region of interest" description="Disordered" evidence="3">
    <location>
        <begin position="792"/>
        <end position="877"/>
    </location>
</feature>